<dbReference type="Pfam" id="PF13673">
    <property type="entry name" value="Acetyltransf_10"/>
    <property type="match status" value="1"/>
</dbReference>
<dbReference type="PROSITE" id="PS51186">
    <property type="entry name" value="GNAT"/>
    <property type="match status" value="1"/>
</dbReference>
<name>A0A0R1VE12_9LACO</name>
<keyword evidence="1 4" id="KW-0808">Transferase</keyword>
<dbReference type="PANTHER" id="PTHR43877:SF2">
    <property type="entry name" value="AMINOALKYLPHOSPHONATE N-ACETYLTRANSFERASE-RELATED"/>
    <property type="match status" value="1"/>
</dbReference>
<dbReference type="PATRIC" id="fig|1423801.4.peg.2332"/>
<dbReference type="InterPro" id="IPR000182">
    <property type="entry name" value="GNAT_dom"/>
</dbReference>
<gene>
    <name evidence="4" type="ORF">FD50_GL002283</name>
</gene>
<dbReference type="CDD" id="cd04301">
    <property type="entry name" value="NAT_SF"/>
    <property type="match status" value="1"/>
</dbReference>
<dbReference type="InterPro" id="IPR050832">
    <property type="entry name" value="Bact_Acetyltransf"/>
</dbReference>
<dbReference type="GO" id="GO:0016747">
    <property type="term" value="F:acyltransferase activity, transferring groups other than amino-acyl groups"/>
    <property type="evidence" value="ECO:0007669"/>
    <property type="project" value="InterPro"/>
</dbReference>
<evidence type="ECO:0000256" key="2">
    <source>
        <dbReference type="ARBA" id="ARBA00023315"/>
    </source>
</evidence>
<dbReference type="SUPFAM" id="SSF55729">
    <property type="entry name" value="Acyl-CoA N-acyltransferases (Nat)"/>
    <property type="match status" value="1"/>
</dbReference>
<keyword evidence="5" id="KW-1185">Reference proteome</keyword>
<evidence type="ECO:0000256" key="1">
    <source>
        <dbReference type="ARBA" id="ARBA00022679"/>
    </source>
</evidence>
<sequence>MLKFEQTDNLDSKCYQDALAIRKQVFIKEQGVAPELEVENEAAAEYFVAYYDGQPAATARVLREEGPSWHVQRVAALPEFRGKGISRALMQVIEQAALKRKIYFLKLGAQDQAQGFYSKLGYQVTGPGFLDAGIAHHQMEKKLH</sequence>
<reference evidence="4 5" key="1">
    <citation type="journal article" date="2015" name="Genome Announc.">
        <title>Expanding the biotechnology potential of lactobacilli through comparative genomics of 213 strains and associated genera.</title>
        <authorList>
            <person name="Sun Z."/>
            <person name="Harris H.M."/>
            <person name="McCann A."/>
            <person name="Guo C."/>
            <person name="Argimon S."/>
            <person name="Zhang W."/>
            <person name="Yang X."/>
            <person name="Jeffery I.B."/>
            <person name="Cooney J.C."/>
            <person name="Kagawa T.F."/>
            <person name="Liu W."/>
            <person name="Song Y."/>
            <person name="Salvetti E."/>
            <person name="Wrobel A."/>
            <person name="Rasinkangas P."/>
            <person name="Parkhill J."/>
            <person name="Rea M.C."/>
            <person name="O'Sullivan O."/>
            <person name="Ritari J."/>
            <person name="Douillard F.P."/>
            <person name="Paul Ross R."/>
            <person name="Yang R."/>
            <person name="Briner A.E."/>
            <person name="Felis G.E."/>
            <person name="de Vos W.M."/>
            <person name="Barrangou R."/>
            <person name="Klaenhammer T.R."/>
            <person name="Caufield P.W."/>
            <person name="Cui Y."/>
            <person name="Zhang H."/>
            <person name="O'Toole P.W."/>
        </authorList>
    </citation>
    <scope>NUCLEOTIDE SEQUENCE [LARGE SCALE GENOMIC DNA]</scope>
    <source>
        <strain evidence="4 5">DSM 16230</strain>
    </source>
</reference>
<evidence type="ECO:0000313" key="4">
    <source>
        <dbReference type="EMBL" id="KRM00044.1"/>
    </source>
</evidence>
<dbReference type="GeneID" id="98307238"/>
<dbReference type="STRING" id="1423801.FD50_GL002283"/>
<dbReference type="RefSeq" id="WP_056959771.1">
    <property type="nucleotide sequence ID" value="NZ_AZFQ01000016.1"/>
</dbReference>
<dbReference type="EMBL" id="AZFQ01000016">
    <property type="protein sequence ID" value="KRM00044.1"/>
    <property type="molecule type" value="Genomic_DNA"/>
</dbReference>
<dbReference type="AlphaFoldDB" id="A0A0R1VE12"/>
<comment type="caution">
    <text evidence="4">The sequence shown here is derived from an EMBL/GenBank/DDBJ whole genome shotgun (WGS) entry which is preliminary data.</text>
</comment>
<accession>A0A0R1VE12</accession>
<evidence type="ECO:0000313" key="5">
    <source>
        <dbReference type="Proteomes" id="UP000051166"/>
    </source>
</evidence>
<proteinExistence type="predicted"/>
<protein>
    <submittedName>
        <fullName evidence="4">Acetyltransferase</fullName>
    </submittedName>
</protein>
<feature type="domain" description="N-acetyltransferase" evidence="3">
    <location>
        <begin position="5"/>
        <end position="144"/>
    </location>
</feature>
<evidence type="ECO:0000259" key="3">
    <source>
        <dbReference type="PROSITE" id="PS51186"/>
    </source>
</evidence>
<dbReference type="Gene3D" id="3.40.630.30">
    <property type="match status" value="1"/>
</dbReference>
<dbReference type="Proteomes" id="UP000051166">
    <property type="component" value="Unassembled WGS sequence"/>
</dbReference>
<organism evidence="4 5">
    <name type="scientific">Liquorilactobacillus satsumensis DSM 16230 = JCM 12392</name>
    <dbReference type="NCBI Taxonomy" id="1423801"/>
    <lineage>
        <taxon>Bacteria</taxon>
        <taxon>Bacillati</taxon>
        <taxon>Bacillota</taxon>
        <taxon>Bacilli</taxon>
        <taxon>Lactobacillales</taxon>
        <taxon>Lactobacillaceae</taxon>
        <taxon>Liquorilactobacillus</taxon>
    </lineage>
</organism>
<keyword evidence="2" id="KW-0012">Acyltransferase</keyword>
<dbReference type="InterPro" id="IPR016181">
    <property type="entry name" value="Acyl_CoA_acyltransferase"/>
</dbReference>
<dbReference type="OrthoDB" id="9796171at2"/>
<dbReference type="PANTHER" id="PTHR43877">
    <property type="entry name" value="AMINOALKYLPHOSPHONATE N-ACETYLTRANSFERASE-RELATED-RELATED"/>
    <property type="match status" value="1"/>
</dbReference>